<feature type="domain" description="HipA N-terminal subdomain 1" evidence="5">
    <location>
        <begin position="20"/>
        <end position="113"/>
    </location>
</feature>
<dbReference type="EMBL" id="JPIN01000002">
    <property type="protein sequence ID" value="KFZ29445.1"/>
    <property type="molecule type" value="Genomic_DNA"/>
</dbReference>
<protein>
    <submittedName>
        <fullName evidence="6">Amidophosphoribosyltransferase</fullName>
    </submittedName>
</protein>
<dbReference type="GO" id="GO:0004674">
    <property type="term" value="F:protein serine/threonine kinase activity"/>
    <property type="evidence" value="ECO:0007669"/>
    <property type="project" value="TreeGrafter"/>
</dbReference>
<keyword evidence="7" id="KW-1185">Reference proteome</keyword>
<dbReference type="STRING" id="1517416.IDAT_03600"/>
<keyword evidence="2 6" id="KW-0808">Transferase</keyword>
<name>A0A094IP38_9GAMM</name>
<feature type="domain" description="HipA-like C-terminal" evidence="4">
    <location>
        <begin position="160"/>
        <end position="380"/>
    </location>
</feature>
<sequence length="404" mass="44539">MISSAYVFIEGLAAEPIICGRIELDATANIGRFIYGRSYLERADAFALDPIHLPLTSGTKTCTLQHGLFGVLSDAGADAWGRKLILQLHSTQPHNELEFLIVGAGMGVGAISFSLSRDKAKAKQSPNTLQDIELLLQGKNKILAAEDVSDAVKQAFIYGSSMGGARPKTLLTHQRNDYLVKFNRPDDIYNVARVEHATMRMLSELEAVTVAPTQVVTSELGEDLLLVERFDRCDHKVSHHFISANSLLTDSTVTQRSLKTWYSYAQLAEFLRQHSSVATDAHELYLRMIFNVLIGNTDDHARNHACIYALPGAKGPAGWRLSPAYDVLPISASGQHALGIGEHGRAGTVDNIVSQARRFGVQEFKARKMLQQVKDLVAEWPHYMANEGVHEGDIQRLKSIIPKL</sequence>
<evidence type="ECO:0000259" key="4">
    <source>
        <dbReference type="Pfam" id="PF07804"/>
    </source>
</evidence>
<evidence type="ECO:0000313" key="6">
    <source>
        <dbReference type="EMBL" id="KFZ29445.1"/>
    </source>
</evidence>
<organism evidence="6 7">
    <name type="scientific">Pseudidiomarina atlantica</name>
    <dbReference type="NCBI Taxonomy" id="1517416"/>
    <lineage>
        <taxon>Bacteria</taxon>
        <taxon>Pseudomonadati</taxon>
        <taxon>Pseudomonadota</taxon>
        <taxon>Gammaproteobacteria</taxon>
        <taxon>Alteromonadales</taxon>
        <taxon>Idiomarinaceae</taxon>
        <taxon>Pseudidiomarina</taxon>
    </lineage>
</organism>
<dbReference type="Pfam" id="PF13657">
    <property type="entry name" value="Couple_hipA"/>
    <property type="match status" value="1"/>
</dbReference>
<evidence type="ECO:0000256" key="1">
    <source>
        <dbReference type="ARBA" id="ARBA00010164"/>
    </source>
</evidence>
<dbReference type="Proteomes" id="UP000053718">
    <property type="component" value="Unassembled WGS sequence"/>
</dbReference>
<evidence type="ECO:0000256" key="2">
    <source>
        <dbReference type="ARBA" id="ARBA00022679"/>
    </source>
</evidence>
<evidence type="ECO:0000313" key="7">
    <source>
        <dbReference type="Proteomes" id="UP000053718"/>
    </source>
</evidence>
<dbReference type="Pfam" id="PF07804">
    <property type="entry name" value="HipA_C"/>
    <property type="match status" value="1"/>
</dbReference>
<dbReference type="eggNOG" id="COG3550">
    <property type="taxonomic scope" value="Bacteria"/>
</dbReference>
<dbReference type="Gene3D" id="1.10.1070.20">
    <property type="match status" value="1"/>
</dbReference>
<dbReference type="InterPro" id="IPR012893">
    <property type="entry name" value="HipA-like_C"/>
</dbReference>
<comment type="similarity">
    <text evidence="1">Belongs to the HipA Ser/Thr kinase family.</text>
</comment>
<dbReference type="InterPro" id="IPR017508">
    <property type="entry name" value="HipA_N1"/>
</dbReference>
<dbReference type="PANTHER" id="PTHR37419">
    <property type="entry name" value="SERINE/THREONINE-PROTEIN KINASE TOXIN HIPA"/>
    <property type="match status" value="1"/>
</dbReference>
<keyword evidence="3" id="KW-0418">Kinase</keyword>
<evidence type="ECO:0000259" key="5">
    <source>
        <dbReference type="Pfam" id="PF13657"/>
    </source>
</evidence>
<reference evidence="6 7" key="1">
    <citation type="submission" date="2014-06" db="EMBL/GenBank/DDBJ databases">
        <title>Draft genome sequence of Idiomarina sp. MCCC 1A10513.</title>
        <authorList>
            <person name="Du J."/>
            <person name="Lai Q."/>
            <person name="Shao Z."/>
        </authorList>
    </citation>
    <scope>NUCLEOTIDE SEQUENCE [LARGE SCALE GENOMIC DNA]</scope>
    <source>
        <strain evidence="6 7">MCCC 1A10513</strain>
    </source>
</reference>
<dbReference type="InterPro" id="IPR052028">
    <property type="entry name" value="HipA_Ser/Thr_kinase"/>
</dbReference>
<dbReference type="OrthoDB" id="9805913at2"/>
<proteinExistence type="inferred from homology"/>
<dbReference type="GO" id="GO:0016757">
    <property type="term" value="F:glycosyltransferase activity"/>
    <property type="evidence" value="ECO:0007669"/>
    <property type="project" value="UniProtKB-KW"/>
</dbReference>
<accession>A0A094IP38</accession>
<comment type="caution">
    <text evidence="6">The sequence shown here is derived from an EMBL/GenBank/DDBJ whole genome shotgun (WGS) entry which is preliminary data.</text>
</comment>
<dbReference type="PANTHER" id="PTHR37419:SF8">
    <property type="entry name" value="TOXIN YJJJ"/>
    <property type="match status" value="1"/>
</dbReference>
<dbReference type="GO" id="GO:0005829">
    <property type="term" value="C:cytosol"/>
    <property type="evidence" value="ECO:0007669"/>
    <property type="project" value="TreeGrafter"/>
</dbReference>
<evidence type="ECO:0000256" key="3">
    <source>
        <dbReference type="ARBA" id="ARBA00022777"/>
    </source>
</evidence>
<gene>
    <name evidence="6" type="ORF">IDAT_03600</name>
</gene>
<dbReference type="AlphaFoldDB" id="A0A094IP38"/>
<keyword evidence="6" id="KW-0328">Glycosyltransferase</keyword>